<dbReference type="Pfam" id="PF18626">
    <property type="entry name" value="Gln_deamidase_2"/>
    <property type="match status" value="1"/>
</dbReference>
<feature type="chain" id="PRO_5046606663" description="Protein glutaminase domain-containing protein" evidence="1">
    <location>
        <begin position="18"/>
        <end position="390"/>
    </location>
</feature>
<dbReference type="Gene3D" id="2.60.120.380">
    <property type="match status" value="1"/>
</dbReference>
<evidence type="ECO:0000259" key="2">
    <source>
        <dbReference type="Pfam" id="PF18626"/>
    </source>
</evidence>
<evidence type="ECO:0000313" key="4">
    <source>
        <dbReference type="Proteomes" id="UP001374803"/>
    </source>
</evidence>
<dbReference type="PROSITE" id="PS51257">
    <property type="entry name" value="PROKAR_LIPOPROTEIN"/>
    <property type="match status" value="1"/>
</dbReference>
<dbReference type="Proteomes" id="UP001374803">
    <property type="component" value="Chromosome"/>
</dbReference>
<feature type="domain" description="Protein glutaminase" evidence="2">
    <location>
        <begin position="116"/>
        <end position="215"/>
    </location>
</feature>
<proteinExistence type="predicted"/>
<sequence>MRTKVVAVFAASFFVVACGQASDSDSDSDQTIGVSNSELTAADENSAARDASETYENAARRHDERYRRNHPEVKSTFALSAKDSQVPVEQADMSQVPTWSDADITAHFERSRDLRFMTTSNRPNFQRRISWLYPDDACFARAELVNAKAEEWGKGRPYHLFSFGNLTVRTNNHPNGSVSWWYHTVPIVKSASSGEVLVLDAALDASKPIPWKQWLLMQVSNLNNVKVSVCDGKAYGPSNACFGSSTATSSALSAEQGTYLQKEWDRQTSLGRDPNAVLGDSPPWGGGGSDCTGTAFTGSLAAGAQAFQPGDTGYESSISGTHGAKLLGPSNSDFDLYLEKWSGSSWAQVSKSDSPAASESVSYPGSAGKYRWRIQAYAGSGNYSLCTQRP</sequence>
<evidence type="ECO:0000313" key="3">
    <source>
        <dbReference type="EMBL" id="WXB09371.1"/>
    </source>
</evidence>
<reference evidence="3" key="1">
    <citation type="submission" date="2021-12" db="EMBL/GenBank/DDBJ databases">
        <title>Discovery of the Pendulisporaceae a myxobacterial family with distinct sporulation behavior and unique specialized metabolism.</title>
        <authorList>
            <person name="Garcia R."/>
            <person name="Popoff A."/>
            <person name="Bader C.D."/>
            <person name="Loehr J."/>
            <person name="Walesch S."/>
            <person name="Walt C."/>
            <person name="Boldt J."/>
            <person name="Bunk B."/>
            <person name="Haeckl F.J.F.P.J."/>
            <person name="Gunesch A.P."/>
            <person name="Birkelbach J."/>
            <person name="Nuebel U."/>
            <person name="Pietschmann T."/>
            <person name="Bach T."/>
            <person name="Mueller R."/>
        </authorList>
    </citation>
    <scope>NUCLEOTIDE SEQUENCE</scope>
    <source>
        <strain evidence="3">MSr11367</strain>
    </source>
</reference>
<gene>
    <name evidence="3" type="ORF">LVJ94_19335</name>
</gene>
<keyword evidence="1" id="KW-0732">Signal</keyword>
<dbReference type="EMBL" id="CP089983">
    <property type="protein sequence ID" value="WXB09371.1"/>
    <property type="molecule type" value="Genomic_DNA"/>
</dbReference>
<name>A0ABZ2LJP1_9BACT</name>
<dbReference type="Gene3D" id="3.10.620.30">
    <property type="match status" value="1"/>
</dbReference>
<evidence type="ECO:0000256" key="1">
    <source>
        <dbReference type="SAM" id="SignalP"/>
    </source>
</evidence>
<keyword evidence="4" id="KW-1185">Reference proteome</keyword>
<feature type="signal peptide" evidence="1">
    <location>
        <begin position="1"/>
        <end position="17"/>
    </location>
</feature>
<accession>A0ABZ2LJP1</accession>
<dbReference type="RefSeq" id="WP_394839044.1">
    <property type="nucleotide sequence ID" value="NZ_CP089929.1"/>
</dbReference>
<organism evidence="3 4">
    <name type="scientific">Pendulispora rubella</name>
    <dbReference type="NCBI Taxonomy" id="2741070"/>
    <lineage>
        <taxon>Bacteria</taxon>
        <taxon>Pseudomonadati</taxon>
        <taxon>Myxococcota</taxon>
        <taxon>Myxococcia</taxon>
        <taxon>Myxococcales</taxon>
        <taxon>Sorangiineae</taxon>
        <taxon>Pendulisporaceae</taxon>
        <taxon>Pendulispora</taxon>
    </lineage>
</organism>
<dbReference type="InterPro" id="IPR041325">
    <property type="entry name" value="Gln_deamidase_2"/>
</dbReference>
<protein>
    <recommendedName>
        <fullName evidence="2">Protein glutaminase domain-containing protein</fullName>
    </recommendedName>
</protein>